<dbReference type="Gene3D" id="3.40.50.2300">
    <property type="match status" value="2"/>
</dbReference>
<feature type="compositionally biased region" description="Acidic residues" evidence="3">
    <location>
        <begin position="60"/>
        <end position="75"/>
    </location>
</feature>
<dbReference type="AlphaFoldDB" id="A0A8I0DRB7"/>
<comment type="caution">
    <text evidence="6">The sequence shown here is derived from an EMBL/GenBank/DDBJ whole genome shotgun (WGS) entry which is preliminary data.</text>
</comment>
<reference evidence="6 7" key="1">
    <citation type="submission" date="2020-08" db="EMBL/GenBank/DDBJ databases">
        <title>Genome public.</title>
        <authorList>
            <person name="Liu C."/>
            <person name="Sun Q."/>
        </authorList>
    </citation>
    <scope>NUCLEOTIDE SEQUENCE [LARGE SCALE GENOMIC DNA]</scope>
    <source>
        <strain evidence="6 7">BX17</strain>
    </source>
</reference>
<evidence type="ECO:0000256" key="1">
    <source>
        <dbReference type="ARBA" id="ARBA00004196"/>
    </source>
</evidence>
<evidence type="ECO:0000256" key="3">
    <source>
        <dbReference type="SAM" id="MobiDB-lite"/>
    </source>
</evidence>
<feature type="domain" description="Periplasmic binding protein" evidence="5">
    <location>
        <begin position="101"/>
        <end position="365"/>
    </location>
</feature>
<feature type="compositionally biased region" description="Basic and acidic residues" evidence="3">
    <location>
        <begin position="33"/>
        <end position="59"/>
    </location>
</feature>
<evidence type="ECO:0000313" key="6">
    <source>
        <dbReference type="EMBL" id="MBC5650452.1"/>
    </source>
</evidence>
<evidence type="ECO:0000256" key="2">
    <source>
        <dbReference type="ARBA" id="ARBA00022729"/>
    </source>
</evidence>
<comment type="subcellular location">
    <subcellularLocation>
        <location evidence="1">Cell envelope</location>
    </subcellularLocation>
</comment>
<dbReference type="PANTHER" id="PTHR30036:SF1">
    <property type="entry name" value="D-XYLOSE-BINDING PERIPLASMIC PROTEIN"/>
    <property type="match status" value="1"/>
</dbReference>
<sequence>MKRQIAGILTGLLVCSAFLAGCGKNEATQAVKESVETEKEGNGESTEAEGKDQDKKSDAEETDGSTEESSGEDQAPEVVLDKIGILLPEERSDMNGSLERAELKSRLEENGYDAALYFAKEDADTQISQIRELLQDENLKALVISPVDPYSLSDVLQEASDQSIPVIDYDDLIMDTDKIKYYVTFNTRAIGNEIGKNIVKQAELDKVREDRGCRTIEFLMGSLDDDASLFLFNGIMEVLGEYVEDGTLVCRSGRTTFDQNGIADENTADVMTQLNSVISEFYSLEKTPDIICTASDVFALAAMDILENEEIYPGDENWPLITGLNADADAVKSVAEGKMGFTVMMDRRDLAEACATLVDTYLKGDDVEVSNYSQYDNGVKIIGTVTCDGKLIDKDNYQILVDNGFYLAEMIAPEASPTQIPEASPTLTPEVSPAPEEVSPTPAAEVTGVPEASPAPDNKKTTDGKNAAPASGDGPEITTEEVPSVKEEHL</sequence>
<gene>
    <name evidence="6" type="ORF">H8S54_04820</name>
</gene>
<dbReference type="CDD" id="cd19994">
    <property type="entry name" value="PBP1_ChvE"/>
    <property type="match status" value="1"/>
</dbReference>
<dbReference type="InterPro" id="IPR028082">
    <property type="entry name" value="Peripla_BP_I"/>
</dbReference>
<accession>A0A8I0DRB7</accession>
<keyword evidence="2 4" id="KW-0732">Signal</keyword>
<feature type="compositionally biased region" description="Low complexity" evidence="3">
    <location>
        <begin position="428"/>
        <end position="446"/>
    </location>
</feature>
<organism evidence="6 7">
    <name type="scientific">Blautia segnis</name>
    <dbReference type="NCBI Taxonomy" id="2763030"/>
    <lineage>
        <taxon>Bacteria</taxon>
        <taxon>Bacillati</taxon>
        <taxon>Bacillota</taxon>
        <taxon>Clostridia</taxon>
        <taxon>Lachnospirales</taxon>
        <taxon>Lachnospiraceae</taxon>
        <taxon>Blautia</taxon>
    </lineage>
</organism>
<dbReference type="Proteomes" id="UP000652847">
    <property type="component" value="Unassembled WGS sequence"/>
</dbReference>
<dbReference type="GO" id="GO:0030246">
    <property type="term" value="F:carbohydrate binding"/>
    <property type="evidence" value="ECO:0007669"/>
    <property type="project" value="TreeGrafter"/>
</dbReference>
<dbReference type="RefSeq" id="WP_186901027.1">
    <property type="nucleotide sequence ID" value="NZ_JACOOT010000010.1"/>
</dbReference>
<dbReference type="InterPro" id="IPR050555">
    <property type="entry name" value="Bact_Solute-Bind_Prot2"/>
</dbReference>
<dbReference type="Pfam" id="PF13407">
    <property type="entry name" value="Peripla_BP_4"/>
    <property type="match status" value="1"/>
</dbReference>
<evidence type="ECO:0000313" key="7">
    <source>
        <dbReference type="Proteomes" id="UP000652847"/>
    </source>
</evidence>
<dbReference type="GO" id="GO:0030288">
    <property type="term" value="C:outer membrane-bounded periplasmic space"/>
    <property type="evidence" value="ECO:0007669"/>
    <property type="project" value="TreeGrafter"/>
</dbReference>
<feature type="compositionally biased region" description="Polar residues" evidence="3">
    <location>
        <begin position="417"/>
        <end position="427"/>
    </location>
</feature>
<feature type="region of interest" description="Disordered" evidence="3">
    <location>
        <begin position="28"/>
        <end position="78"/>
    </location>
</feature>
<feature type="region of interest" description="Disordered" evidence="3">
    <location>
        <begin position="417"/>
        <end position="490"/>
    </location>
</feature>
<evidence type="ECO:0000256" key="4">
    <source>
        <dbReference type="SAM" id="SignalP"/>
    </source>
</evidence>
<dbReference type="SUPFAM" id="SSF53822">
    <property type="entry name" value="Periplasmic binding protein-like I"/>
    <property type="match status" value="1"/>
</dbReference>
<name>A0A8I0DRB7_9FIRM</name>
<feature type="signal peptide" evidence="4">
    <location>
        <begin position="1"/>
        <end position="20"/>
    </location>
</feature>
<keyword evidence="7" id="KW-1185">Reference proteome</keyword>
<dbReference type="PANTHER" id="PTHR30036">
    <property type="entry name" value="D-XYLOSE-BINDING PERIPLASMIC PROTEIN"/>
    <property type="match status" value="1"/>
</dbReference>
<dbReference type="InterPro" id="IPR025997">
    <property type="entry name" value="SBP_2_dom"/>
</dbReference>
<proteinExistence type="predicted"/>
<dbReference type="EMBL" id="JACOOT010000010">
    <property type="protein sequence ID" value="MBC5650452.1"/>
    <property type="molecule type" value="Genomic_DNA"/>
</dbReference>
<evidence type="ECO:0000259" key="5">
    <source>
        <dbReference type="Pfam" id="PF13407"/>
    </source>
</evidence>
<feature type="chain" id="PRO_5039402456" evidence="4">
    <location>
        <begin position="21"/>
        <end position="490"/>
    </location>
</feature>
<protein>
    <submittedName>
        <fullName evidence="6">Substrate-binding domain-containing protein</fullName>
    </submittedName>
</protein>
<dbReference type="PROSITE" id="PS51257">
    <property type="entry name" value="PROKAR_LIPOPROTEIN"/>
    <property type="match status" value="1"/>
</dbReference>